<evidence type="ECO:0000259" key="13">
    <source>
        <dbReference type="Pfam" id="PF02882"/>
    </source>
</evidence>
<comment type="catalytic activity">
    <reaction evidence="11">
        <text>(6R)-5,10-methenyltetrahydrofolate + H2O = (6R)-10-formyltetrahydrofolate + H(+)</text>
        <dbReference type="Rhea" id="RHEA:23700"/>
        <dbReference type="ChEBI" id="CHEBI:15377"/>
        <dbReference type="ChEBI" id="CHEBI:15378"/>
        <dbReference type="ChEBI" id="CHEBI:57455"/>
        <dbReference type="ChEBI" id="CHEBI:195366"/>
        <dbReference type="EC" id="3.5.4.9"/>
    </reaction>
</comment>
<accession>A0A1G2A7D3</accession>
<evidence type="ECO:0000256" key="11">
    <source>
        <dbReference type="HAMAP-Rule" id="MF_01576"/>
    </source>
</evidence>
<dbReference type="SUPFAM" id="SSF51735">
    <property type="entry name" value="NAD(P)-binding Rossmann-fold domains"/>
    <property type="match status" value="1"/>
</dbReference>
<keyword evidence="9 11" id="KW-0486">Methionine biosynthesis</keyword>
<comment type="caution">
    <text evidence="11">Lacks conserved residue(s) required for the propagation of feature annotation.</text>
</comment>
<dbReference type="GO" id="GO:0035999">
    <property type="term" value="P:tetrahydrofolate interconversion"/>
    <property type="evidence" value="ECO:0007669"/>
    <property type="project" value="UniProtKB-UniRule"/>
</dbReference>
<protein>
    <recommendedName>
        <fullName evidence="11">Bifunctional protein FolD</fullName>
    </recommendedName>
    <domain>
        <recommendedName>
            <fullName evidence="11">Methylenetetrahydrofolate dehydrogenase</fullName>
            <ecNumber evidence="11">1.5.1.5</ecNumber>
        </recommendedName>
    </domain>
    <domain>
        <recommendedName>
            <fullName evidence="11">Methenyltetrahydrofolate cyclohydrolase</fullName>
            <ecNumber evidence="11">3.5.4.9</ecNumber>
        </recommendedName>
    </domain>
</protein>
<keyword evidence="11" id="KW-0028">Amino-acid biosynthesis</keyword>
<feature type="domain" description="Tetrahydrofolate dehydrogenase/cyclohydrolase NAD(P)-binding" evidence="13">
    <location>
        <begin position="143"/>
        <end position="286"/>
    </location>
</feature>
<keyword evidence="6 11" id="KW-0521">NADP</keyword>
<evidence type="ECO:0000256" key="2">
    <source>
        <dbReference type="ARBA" id="ARBA00011738"/>
    </source>
</evidence>
<keyword evidence="7 11" id="KW-0560">Oxidoreductase</keyword>
<dbReference type="AlphaFoldDB" id="A0A1G2A7D3"/>
<dbReference type="SUPFAM" id="SSF53223">
    <property type="entry name" value="Aminoacid dehydrogenase-like, N-terminal domain"/>
    <property type="match status" value="1"/>
</dbReference>
<dbReference type="InterPro" id="IPR000672">
    <property type="entry name" value="THF_DH/CycHdrlase"/>
</dbReference>
<evidence type="ECO:0000256" key="8">
    <source>
        <dbReference type="ARBA" id="ARBA00023102"/>
    </source>
</evidence>
<dbReference type="GO" id="GO:0009086">
    <property type="term" value="P:methionine biosynthetic process"/>
    <property type="evidence" value="ECO:0007669"/>
    <property type="project" value="UniProtKB-KW"/>
</dbReference>
<comment type="catalytic activity">
    <reaction evidence="11">
        <text>(6R)-5,10-methylene-5,6,7,8-tetrahydrofolate + NADP(+) = (6R)-5,10-methenyltetrahydrofolate + NADPH</text>
        <dbReference type="Rhea" id="RHEA:22812"/>
        <dbReference type="ChEBI" id="CHEBI:15636"/>
        <dbReference type="ChEBI" id="CHEBI:57455"/>
        <dbReference type="ChEBI" id="CHEBI:57783"/>
        <dbReference type="ChEBI" id="CHEBI:58349"/>
        <dbReference type="EC" id="1.5.1.5"/>
    </reaction>
</comment>
<comment type="caution">
    <text evidence="14">The sequence shown here is derived from an EMBL/GenBank/DDBJ whole genome shotgun (WGS) entry which is preliminary data.</text>
</comment>
<dbReference type="PANTHER" id="PTHR48099">
    <property type="entry name" value="C-1-TETRAHYDROFOLATE SYNTHASE, CYTOPLASMIC-RELATED"/>
    <property type="match status" value="1"/>
</dbReference>
<gene>
    <name evidence="11" type="primary">folD</name>
    <name evidence="14" type="ORF">A3H61_02320</name>
</gene>
<comment type="function">
    <text evidence="11">Catalyzes the oxidation of 5,10-methylenetetrahydrofolate to 5,10-methenyltetrahydrofolate and then the hydrolysis of 5,10-methenyltetrahydrofolate to 10-formyltetrahydrofolate.</text>
</comment>
<dbReference type="Gene3D" id="3.40.50.720">
    <property type="entry name" value="NAD(P)-binding Rossmann-like Domain"/>
    <property type="match status" value="1"/>
</dbReference>
<dbReference type="GO" id="GO:0000105">
    <property type="term" value="P:L-histidine biosynthetic process"/>
    <property type="evidence" value="ECO:0007669"/>
    <property type="project" value="UniProtKB-KW"/>
</dbReference>
<evidence type="ECO:0000256" key="1">
    <source>
        <dbReference type="ARBA" id="ARBA00004777"/>
    </source>
</evidence>
<evidence type="ECO:0000256" key="3">
    <source>
        <dbReference type="ARBA" id="ARBA00022563"/>
    </source>
</evidence>
<dbReference type="Pfam" id="PF00763">
    <property type="entry name" value="THF_DHG_CYH"/>
    <property type="match status" value="1"/>
</dbReference>
<keyword evidence="4 11" id="KW-0658">Purine biosynthesis</keyword>
<dbReference type="FunFam" id="3.40.50.10860:FF:000005">
    <property type="entry name" value="C-1-tetrahydrofolate synthase, cytoplasmic, putative"/>
    <property type="match status" value="1"/>
</dbReference>
<dbReference type="GO" id="GO:0004488">
    <property type="term" value="F:methylenetetrahydrofolate dehydrogenase (NADP+) activity"/>
    <property type="evidence" value="ECO:0007669"/>
    <property type="project" value="UniProtKB-UniRule"/>
</dbReference>
<dbReference type="PANTHER" id="PTHR48099:SF5">
    <property type="entry name" value="C-1-TETRAHYDROFOLATE SYNTHASE, CYTOPLASMIC"/>
    <property type="match status" value="1"/>
</dbReference>
<keyword evidence="5 11" id="KW-0378">Hydrolase</keyword>
<comment type="pathway">
    <text evidence="1 11">One-carbon metabolism; tetrahydrofolate interconversion.</text>
</comment>
<dbReference type="Pfam" id="PF02882">
    <property type="entry name" value="THF_DHG_CYH_C"/>
    <property type="match status" value="1"/>
</dbReference>
<dbReference type="Proteomes" id="UP000178315">
    <property type="component" value="Unassembled WGS sequence"/>
</dbReference>
<keyword evidence="10 11" id="KW-0511">Multifunctional enzyme</keyword>
<evidence type="ECO:0000256" key="4">
    <source>
        <dbReference type="ARBA" id="ARBA00022755"/>
    </source>
</evidence>
<keyword evidence="8 11" id="KW-0368">Histidine biosynthesis</keyword>
<dbReference type="InterPro" id="IPR020630">
    <property type="entry name" value="THF_DH/CycHdrlase_cat_dom"/>
</dbReference>
<reference evidence="14 15" key="1">
    <citation type="journal article" date="2016" name="Nat. Commun.">
        <title>Thousands of microbial genomes shed light on interconnected biogeochemical processes in an aquifer system.</title>
        <authorList>
            <person name="Anantharaman K."/>
            <person name="Brown C.T."/>
            <person name="Hug L.A."/>
            <person name="Sharon I."/>
            <person name="Castelle C.J."/>
            <person name="Probst A.J."/>
            <person name="Thomas B.C."/>
            <person name="Singh A."/>
            <person name="Wilkins M.J."/>
            <person name="Karaoz U."/>
            <person name="Brodie E.L."/>
            <person name="Williams K.H."/>
            <person name="Hubbard S.S."/>
            <person name="Banfield J.F."/>
        </authorList>
    </citation>
    <scope>NUCLEOTIDE SEQUENCE [LARGE SCALE GENOMIC DNA]</scope>
</reference>
<dbReference type="EC" id="3.5.4.9" evidence="11"/>
<name>A0A1G2A7D3_9BACT</name>
<evidence type="ECO:0000256" key="10">
    <source>
        <dbReference type="ARBA" id="ARBA00023268"/>
    </source>
</evidence>
<comment type="subunit">
    <text evidence="2 11">Homodimer.</text>
</comment>
<dbReference type="InterPro" id="IPR036291">
    <property type="entry name" value="NAD(P)-bd_dom_sf"/>
</dbReference>
<feature type="domain" description="Tetrahydrofolate dehydrogenase/cyclohydrolase catalytic" evidence="12">
    <location>
        <begin position="5"/>
        <end position="116"/>
    </location>
</feature>
<organism evidence="14 15">
    <name type="scientific">Candidatus Jacksonbacteria bacterium RIFCSPLOWO2_02_FULL_44_20</name>
    <dbReference type="NCBI Taxonomy" id="1798460"/>
    <lineage>
        <taxon>Bacteria</taxon>
        <taxon>Candidatus Jacksoniibacteriota</taxon>
    </lineage>
</organism>
<dbReference type="EMBL" id="MHJU01000023">
    <property type="protein sequence ID" value="OGY72764.1"/>
    <property type="molecule type" value="Genomic_DNA"/>
</dbReference>
<dbReference type="GO" id="GO:0005829">
    <property type="term" value="C:cytosol"/>
    <property type="evidence" value="ECO:0007669"/>
    <property type="project" value="TreeGrafter"/>
</dbReference>
<dbReference type="Gene3D" id="3.40.50.10860">
    <property type="entry name" value="Leucine Dehydrogenase, chain A, domain 1"/>
    <property type="match status" value="1"/>
</dbReference>
<evidence type="ECO:0000256" key="5">
    <source>
        <dbReference type="ARBA" id="ARBA00022801"/>
    </source>
</evidence>
<dbReference type="InterPro" id="IPR046346">
    <property type="entry name" value="Aminoacid_DH-like_N_sf"/>
</dbReference>
<proteinExistence type="inferred from homology"/>
<dbReference type="UniPathway" id="UPA00193"/>
<dbReference type="HAMAP" id="MF_01576">
    <property type="entry name" value="THF_DHG_CYH"/>
    <property type="match status" value="1"/>
</dbReference>
<dbReference type="GO" id="GO:0006164">
    <property type="term" value="P:purine nucleotide biosynthetic process"/>
    <property type="evidence" value="ECO:0007669"/>
    <property type="project" value="UniProtKB-KW"/>
</dbReference>
<evidence type="ECO:0000256" key="9">
    <source>
        <dbReference type="ARBA" id="ARBA00023167"/>
    </source>
</evidence>
<evidence type="ECO:0000313" key="15">
    <source>
        <dbReference type="Proteomes" id="UP000178315"/>
    </source>
</evidence>
<feature type="binding site" evidence="11">
    <location>
        <position position="240"/>
    </location>
    <ligand>
        <name>NADP(+)</name>
        <dbReference type="ChEBI" id="CHEBI:58349"/>
    </ligand>
</feature>
<evidence type="ECO:0000259" key="12">
    <source>
        <dbReference type="Pfam" id="PF00763"/>
    </source>
</evidence>
<sequence>MAKIIDGKTIARAIAKKLENRIKNAALTPGLAAILIGEDEASKIYINEKRKTAKKIGIAFHLFAFPDDISEKLVLERIQTLNKDGNIHGIIVQFPMPKSFNADKIIKAIARNKDADGFHPKNIAKFLRLPSLENVLDKPILVPVTPVAIIEVIHNVKLHHPNPDSLKKIVLVGKCSVFIEPLIRYFELDGNRDFAVIPPDDPNLFKKTCVADILISAVGRPNLISKKMVRNGAVVIDIGTSRVRGRIVGDVDFENVQTKASFITPPIGGVGPVTVAVLMRNVVYAAI</sequence>
<evidence type="ECO:0000313" key="14">
    <source>
        <dbReference type="EMBL" id="OGY72764.1"/>
    </source>
</evidence>
<dbReference type="PRINTS" id="PR00085">
    <property type="entry name" value="THFDHDRGNASE"/>
</dbReference>
<dbReference type="EC" id="1.5.1.5" evidence="11"/>
<dbReference type="GO" id="GO:0004477">
    <property type="term" value="F:methenyltetrahydrofolate cyclohydrolase activity"/>
    <property type="evidence" value="ECO:0007669"/>
    <property type="project" value="UniProtKB-UniRule"/>
</dbReference>
<comment type="similarity">
    <text evidence="11">Belongs to the tetrahydrofolate dehydrogenase/cyclohydrolase family.</text>
</comment>
<evidence type="ECO:0000256" key="6">
    <source>
        <dbReference type="ARBA" id="ARBA00022857"/>
    </source>
</evidence>
<dbReference type="InterPro" id="IPR020631">
    <property type="entry name" value="THF_DH/CycHdrlase_NAD-bd_dom"/>
</dbReference>
<evidence type="ECO:0000256" key="7">
    <source>
        <dbReference type="ARBA" id="ARBA00023002"/>
    </source>
</evidence>
<keyword evidence="3 11" id="KW-0554">One-carbon metabolism</keyword>